<dbReference type="Proteomes" id="UP000504607">
    <property type="component" value="Chromosome 1"/>
</dbReference>
<dbReference type="PANTHER" id="PTHR43060">
    <property type="entry name" value="3-HYDROXYISOBUTYRATE DEHYDROGENASE-LIKE 1, MITOCHONDRIAL-RELATED"/>
    <property type="match status" value="1"/>
</dbReference>
<dbReference type="PANTHER" id="PTHR43060:SF15">
    <property type="entry name" value="3-HYDROXYISOBUTYRATE DEHYDROGENASE-LIKE 1, MITOCHONDRIAL-RELATED"/>
    <property type="match status" value="1"/>
</dbReference>
<feature type="domain" description="6-phosphogluconate dehydrogenase NADP-binding" evidence="2">
    <location>
        <begin position="51"/>
        <end position="106"/>
    </location>
</feature>
<dbReference type="AlphaFoldDB" id="A0A8N4EYH5"/>
<accession>A0A8N4EYH5</accession>
<evidence type="ECO:0000259" key="2">
    <source>
        <dbReference type="Pfam" id="PF03446"/>
    </source>
</evidence>
<dbReference type="InterPro" id="IPR036291">
    <property type="entry name" value="NAD(P)-bd_dom_sf"/>
</dbReference>
<dbReference type="Pfam" id="PF03446">
    <property type="entry name" value="NAD_binding_2"/>
    <property type="match status" value="1"/>
</dbReference>
<reference evidence="4" key="1">
    <citation type="submission" date="2025-08" db="UniProtKB">
        <authorList>
            <consortium name="RefSeq"/>
        </authorList>
    </citation>
    <scope>IDENTIFICATION</scope>
</reference>
<evidence type="ECO:0000256" key="1">
    <source>
        <dbReference type="SAM" id="MobiDB-lite"/>
    </source>
</evidence>
<proteinExistence type="predicted"/>
<evidence type="ECO:0000313" key="3">
    <source>
        <dbReference type="Proteomes" id="UP000504607"/>
    </source>
</evidence>
<dbReference type="Gene3D" id="3.40.50.720">
    <property type="entry name" value="NAD(P)-binding Rossmann-like Domain"/>
    <property type="match status" value="1"/>
</dbReference>
<organism evidence="3 4">
    <name type="scientific">Elaeis guineensis var. tenera</name>
    <name type="common">Oil palm</name>
    <dbReference type="NCBI Taxonomy" id="51953"/>
    <lineage>
        <taxon>Eukaryota</taxon>
        <taxon>Viridiplantae</taxon>
        <taxon>Streptophyta</taxon>
        <taxon>Embryophyta</taxon>
        <taxon>Tracheophyta</taxon>
        <taxon>Spermatophyta</taxon>
        <taxon>Magnoliopsida</taxon>
        <taxon>Liliopsida</taxon>
        <taxon>Arecaceae</taxon>
        <taxon>Arecoideae</taxon>
        <taxon>Cocoseae</taxon>
        <taxon>Elaeidinae</taxon>
        <taxon>Elaeis</taxon>
    </lineage>
</organism>
<dbReference type="InterPro" id="IPR006115">
    <property type="entry name" value="6PGDH_NADP-bd"/>
</dbReference>
<protein>
    <submittedName>
        <fullName evidence="4">Probable 3-hydroxyisobutyrate dehydrogenase-like 1, mitochondrial</fullName>
    </submittedName>
</protein>
<keyword evidence="3" id="KW-1185">Reference proteome</keyword>
<name>A0A8N4EYH5_ELAGV</name>
<dbReference type="GO" id="GO:0050661">
    <property type="term" value="F:NADP binding"/>
    <property type="evidence" value="ECO:0007669"/>
    <property type="project" value="InterPro"/>
</dbReference>
<gene>
    <name evidence="4" type="primary">LOC114912944</name>
</gene>
<dbReference type="RefSeq" id="XP_029117245.1">
    <property type="nucleotide sequence ID" value="XM_029261412.1"/>
</dbReference>
<evidence type="ECO:0000313" key="4">
    <source>
        <dbReference type="RefSeq" id="XP_029117245.1"/>
    </source>
</evidence>
<feature type="region of interest" description="Disordered" evidence="1">
    <location>
        <begin position="31"/>
        <end position="64"/>
    </location>
</feature>
<dbReference type="SUPFAM" id="SSF51735">
    <property type="entry name" value="NAD(P)-binding Rossmann-fold domains"/>
    <property type="match status" value="1"/>
</dbReference>
<sequence length="136" mass="13982">MSTVSSDRPISPATTRVSWIGTAVHPFSSSYATPPMSAASPSTPPPASSRGLSPGSVLVDMPTNDPALTSDIASAFAVDAFVLGGVRGARTSTLSIFAGGEEAVVQTPVSWIGTAVHPFSSSLATPRPRHRLQNLH</sequence>
<feature type="compositionally biased region" description="Low complexity" evidence="1">
    <location>
        <begin position="31"/>
        <end position="41"/>
    </location>
</feature>